<dbReference type="FunFam" id="3.40.309.10:FF:000009">
    <property type="entry name" value="Aldehyde dehydrogenase A"/>
    <property type="match status" value="1"/>
</dbReference>
<reference evidence="7 8" key="1">
    <citation type="journal article" date="2014" name="Genome Announc.">
        <title>Draft Genome Sequence of Lutibaculum baratangense Strain AMV1T, Isolated from a Mud Volcano in Andamans, India.</title>
        <authorList>
            <person name="Singh A."/>
            <person name="Sreenivas A."/>
            <person name="Sathyanarayana Reddy G."/>
            <person name="Pinnaka A.K."/>
            <person name="Shivaji S."/>
        </authorList>
    </citation>
    <scope>NUCLEOTIDE SEQUENCE [LARGE SCALE GENOMIC DNA]</scope>
    <source>
        <strain evidence="7 8">AMV1</strain>
    </source>
</reference>
<protein>
    <submittedName>
        <fullName evidence="7">Aldehyde dehydrogenase</fullName>
        <ecNumber evidence="7">1.2.1.3</ecNumber>
    </submittedName>
</protein>
<proteinExistence type="inferred from homology"/>
<dbReference type="EC" id="1.2.1.3" evidence="7"/>
<dbReference type="Gene3D" id="3.40.309.10">
    <property type="entry name" value="Aldehyde Dehydrogenase, Chain A, domain 2"/>
    <property type="match status" value="1"/>
</dbReference>
<sequence>MNSTADPGLYSGFQSIFIAGQWRRGRGGKPIEDTNPFNGDTLAEISTASAEDVDEACRASLEAQREWAALVPAARAEIMMKATQIVEARQEEIVSWLVREAGSTRLKATMEWTFVQGVFKEAASLPHMVEGRILPNDIPGKESRVYRKPVGVVALISPWNWPFQLTARTLAPALAVGNGVVVKPASDTPITGGLLFAKILEEAGLPEGLLSVLPGPGSEVGNTLIMHEIPRVVSFTGSTLVGRGIAKASADGKKIKRLELELGGNSPIVVLDDADLDLAVEASVFGKFLHQGQICMISNRLVVTEKIYDEFVSRFVDRVKGLKVGDPSDPDTFIGPIINRSQLDSVVEKIEKGKKGARMLAGGEPDGQVLPPHVFADIPTDSALAQEEIFGPVAPILKARDEQDALKIANDTEYGLSSAVFTRDVEKGTRFARSIEAGMAHVNDQPVNDLPFNPFGGEKNSGIGRFNGRWAIDAFTTDQWVTVQHVPRPYPFSLKDLVG</sequence>
<dbReference type="InterPro" id="IPR016163">
    <property type="entry name" value="Ald_DH_C"/>
</dbReference>
<dbReference type="RefSeq" id="WP_023433595.1">
    <property type="nucleotide sequence ID" value="NZ_AWXZ01000039.1"/>
</dbReference>
<dbReference type="Gene3D" id="3.40.605.10">
    <property type="entry name" value="Aldehyde Dehydrogenase, Chain A, domain 1"/>
    <property type="match status" value="1"/>
</dbReference>
<evidence type="ECO:0000313" key="8">
    <source>
        <dbReference type="Proteomes" id="UP000017819"/>
    </source>
</evidence>
<name>V4RDH4_9HYPH</name>
<dbReference type="InterPro" id="IPR016161">
    <property type="entry name" value="Ald_DH/histidinol_DH"/>
</dbReference>
<feature type="domain" description="Aldehyde dehydrogenase" evidence="6">
    <location>
        <begin position="22"/>
        <end position="481"/>
    </location>
</feature>
<dbReference type="eggNOG" id="COG1012">
    <property type="taxonomic scope" value="Bacteria"/>
</dbReference>
<evidence type="ECO:0000313" key="7">
    <source>
        <dbReference type="EMBL" id="ESR23409.1"/>
    </source>
</evidence>
<keyword evidence="8" id="KW-1185">Reference proteome</keyword>
<dbReference type="GO" id="GO:0004029">
    <property type="term" value="F:aldehyde dehydrogenase (NAD+) activity"/>
    <property type="evidence" value="ECO:0007669"/>
    <property type="project" value="UniProtKB-EC"/>
</dbReference>
<dbReference type="AlphaFoldDB" id="V4RDH4"/>
<gene>
    <name evidence="7" type="ORF">N177_3477</name>
</gene>
<dbReference type="STRING" id="631454.N177_3477"/>
<evidence type="ECO:0000256" key="1">
    <source>
        <dbReference type="ARBA" id="ARBA00009986"/>
    </source>
</evidence>
<dbReference type="PANTHER" id="PTHR42986:SF1">
    <property type="entry name" value="BENZALDEHYDE DEHYDROGENASE YFMT"/>
    <property type="match status" value="1"/>
</dbReference>
<dbReference type="Proteomes" id="UP000017819">
    <property type="component" value="Unassembled WGS sequence"/>
</dbReference>
<dbReference type="PANTHER" id="PTHR42986">
    <property type="entry name" value="BENZALDEHYDE DEHYDROGENASE YFMT"/>
    <property type="match status" value="1"/>
</dbReference>
<dbReference type="PROSITE" id="PS00687">
    <property type="entry name" value="ALDEHYDE_DEHYDR_GLU"/>
    <property type="match status" value="1"/>
</dbReference>
<dbReference type="Pfam" id="PF00171">
    <property type="entry name" value="Aldedh"/>
    <property type="match status" value="1"/>
</dbReference>
<dbReference type="OrthoDB" id="9812625at2"/>
<keyword evidence="2 5" id="KW-0560">Oxidoreductase</keyword>
<evidence type="ECO:0000256" key="2">
    <source>
        <dbReference type="ARBA" id="ARBA00023002"/>
    </source>
</evidence>
<dbReference type="EMBL" id="AWXZ01000039">
    <property type="protein sequence ID" value="ESR23409.1"/>
    <property type="molecule type" value="Genomic_DNA"/>
</dbReference>
<comment type="caution">
    <text evidence="7">The sequence shown here is derived from an EMBL/GenBank/DDBJ whole genome shotgun (WGS) entry which is preliminary data.</text>
</comment>
<dbReference type="PATRIC" id="fig|631454.5.peg.3437"/>
<accession>V4RDH4</accession>
<keyword evidence="3" id="KW-0520">NAD</keyword>
<organism evidence="7 8">
    <name type="scientific">Lutibaculum baratangense AMV1</name>
    <dbReference type="NCBI Taxonomy" id="631454"/>
    <lineage>
        <taxon>Bacteria</taxon>
        <taxon>Pseudomonadati</taxon>
        <taxon>Pseudomonadota</taxon>
        <taxon>Alphaproteobacteria</taxon>
        <taxon>Hyphomicrobiales</taxon>
        <taxon>Tepidamorphaceae</taxon>
        <taxon>Lutibaculum</taxon>
    </lineage>
</organism>
<feature type="active site" evidence="4">
    <location>
        <position position="261"/>
    </location>
</feature>
<dbReference type="FunFam" id="3.40.605.10:FF:000007">
    <property type="entry name" value="NAD/NADP-dependent betaine aldehyde dehydrogenase"/>
    <property type="match status" value="1"/>
</dbReference>
<dbReference type="InterPro" id="IPR015590">
    <property type="entry name" value="Aldehyde_DH_dom"/>
</dbReference>
<dbReference type="SUPFAM" id="SSF53720">
    <property type="entry name" value="ALDH-like"/>
    <property type="match status" value="1"/>
</dbReference>
<dbReference type="InterPro" id="IPR029510">
    <property type="entry name" value="Ald_DH_CS_GLU"/>
</dbReference>
<evidence type="ECO:0000256" key="4">
    <source>
        <dbReference type="PROSITE-ProRule" id="PRU10007"/>
    </source>
</evidence>
<evidence type="ECO:0000256" key="5">
    <source>
        <dbReference type="RuleBase" id="RU003345"/>
    </source>
</evidence>
<evidence type="ECO:0000259" key="6">
    <source>
        <dbReference type="Pfam" id="PF00171"/>
    </source>
</evidence>
<comment type="similarity">
    <text evidence="1 5">Belongs to the aldehyde dehydrogenase family.</text>
</comment>
<evidence type="ECO:0000256" key="3">
    <source>
        <dbReference type="ARBA" id="ARBA00023027"/>
    </source>
</evidence>
<dbReference type="InterPro" id="IPR016162">
    <property type="entry name" value="Ald_DH_N"/>
</dbReference>